<dbReference type="AlphaFoldDB" id="D8T2W3"/>
<reference evidence="1 2" key="1">
    <citation type="journal article" date="2011" name="Science">
        <title>The Selaginella genome identifies genetic changes associated with the evolution of vascular plants.</title>
        <authorList>
            <person name="Banks J.A."/>
            <person name="Nishiyama T."/>
            <person name="Hasebe M."/>
            <person name="Bowman J.L."/>
            <person name="Gribskov M."/>
            <person name="dePamphilis C."/>
            <person name="Albert V.A."/>
            <person name="Aono N."/>
            <person name="Aoyama T."/>
            <person name="Ambrose B.A."/>
            <person name="Ashton N.W."/>
            <person name="Axtell M.J."/>
            <person name="Barker E."/>
            <person name="Barker M.S."/>
            <person name="Bennetzen J.L."/>
            <person name="Bonawitz N.D."/>
            <person name="Chapple C."/>
            <person name="Cheng C."/>
            <person name="Correa L.G."/>
            <person name="Dacre M."/>
            <person name="DeBarry J."/>
            <person name="Dreyer I."/>
            <person name="Elias M."/>
            <person name="Engstrom E.M."/>
            <person name="Estelle M."/>
            <person name="Feng L."/>
            <person name="Finet C."/>
            <person name="Floyd S.K."/>
            <person name="Frommer W.B."/>
            <person name="Fujita T."/>
            <person name="Gramzow L."/>
            <person name="Gutensohn M."/>
            <person name="Harholt J."/>
            <person name="Hattori M."/>
            <person name="Heyl A."/>
            <person name="Hirai T."/>
            <person name="Hiwatashi Y."/>
            <person name="Ishikawa M."/>
            <person name="Iwata M."/>
            <person name="Karol K.G."/>
            <person name="Koehler B."/>
            <person name="Kolukisaoglu U."/>
            <person name="Kubo M."/>
            <person name="Kurata T."/>
            <person name="Lalonde S."/>
            <person name="Li K."/>
            <person name="Li Y."/>
            <person name="Litt A."/>
            <person name="Lyons E."/>
            <person name="Manning G."/>
            <person name="Maruyama T."/>
            <person name="Michael T.P."/>
            <person name="Mikami K."/>
            <person name="Miyazaki S."/>
            <person name="Morinaga S."/>
            <person name="Murata T."/>
            <person name="Mueller-Roeber B."/>
            <person name="Nelson D.R."/>
            <person name="Obara M."/>
            <person name="Oguri Y."/>
            <person name="Olmstead R.G."/>
            <person name="Onodera N."/>
            <person name="Petersen B.L."/>
            <person name="Pils B."/>
            <person name="Prigge M."/>
            <person name="Rensing S.A."/>
            <person name="Riano-Pachon D.M."/>
            <person name="Roberts A.W."/>
            <person name="Sato Y."/>
            <person name="Scheller H.V."/>
            <person name="Schulz B."/>
            <person name="Schulz C."/>
            <person name="Shakirov E.V."/>
            <person name="Shibagaki N."/>
            <person name="Shinohara N."/>
            <person name="Shippen D.E."/>
            <person name="Soerensen I."/>
            <person name="Sotooka R."/>
            <person name="Sugimoto N."/>
            <person name="Sugita M."/>
            <person name="Sumikawa N."/>
            <person name="Tanurdzic M."/>
            <person name="Theissen G."/>
            <person name="Ulvskov P."/>
            <person name="Wakazuki S."/>
            <person name="Weng J.K."/>
            <person name="Willats W.W."/>
            <person name="Wipf D."/>
            <person name="Wolf P.G."/>
            <person name="Yang L."/>
            <person name="Zimmer A.D."/>
            <person name="Zhu Q."/>
            <person name="Mitros T."/>
            <person name="Hellsten U."/>
            <person name="Loque D."/>
            <person name="Otillar R."/>
            <person name="Salamov A."/>
            <person name="Schmutz J."/>
            <person name="Shapiro H."/>
            <person name="Lindquist E."/>
            <person name="Lucas S."/>
            <person name="Rokhsar D."/>
            <person name="Grigoriev I.V."/>
        </authorList>
    </citation>
    <scope>NUCLEOTIDE SEQUENCE [LARGE SCALE GENOMIC DNA]</scope>
</reference>
<accession>D8T2W3</accession>
<sequence length="212" mass="24060">MDKRRSLNVHLFKELQISGESLSLIVSDGWRRARHPLAYDLVIDRLEYFNIHMLEALSCSSAGLGEGIEKLFNSVESLTRARIPQIKSVEHMYLEDCIPAVIQSRRLFLAWKLTNHSQEHEWLPKFHSNWLTPKGPQVTMLNQSMLPNEILVMGPPSMEELDISVIARSAARNYYNVVGICEELSDLDPAQESAVKIYDGDSLSLAVAWGPR</sequence>
<gene>
    <name evidence="1" type="ORF">SELMODRAFT_428451</name>
</gene>
<evidence type="ECO:0000313" key="1">
    <source>
        <dbReference type="EMBL" id="EFJ08917.1"/>
    </source>
</evidence>
<keyword evidence="2" id="KW-1185">Reference proteome</keyword>
<dbReference type="Gramene" id="EFJ08917">
    <property type="protein sequence ID" value="EFJ08917"/>
    <property type="gene ID" value="SELMODRAFT_428451"/>
</dbReference>
<protein>
    <submittedName>
        <fullName evidence="1">Uncharacterized protein</fullName>
    </submittedName>
</protein>
<name>D8T2W3_SELML</name>
<dbReference type="EMBL" id="GL377667">
    <property type="protein sequence ID" value="EFJ08917.1"/>
    <property type="molecule type" value="Genomic_DNA"/>
</dbReference>
<dbReference type="KEGG" id="smo:SELMODRAFT_428451"/>
<evidence type="ECO:0000313" key="2">
    <source>
        <dbReference type="Proteomes" id="UP000001514"/>
    </source>
</evidence>
<dbReference type="HOGENOM" id="CLU_079497_0_0_1"/>
<dbReference type="InParanoid" id="D8T2W3"/>
<dbReference type="Proteomes" id="UP000001514">
    <property type="component" value="Unassembled WGS sequence"/>
</dbReference>
<proteinExistence type="predicted"/>
<organism evidence="2">
    <name type="scientific">Selaginella moellendorffii</name>
    <name type="common">Spikemoss</name>
    <dbReference type="NCBI Taxonomy" id="88036"/>
    <lineage>
        <taxon>Eukaryota</taxon>
        <taxon>Viridiplantae</taxon>
        <taxon>Streptophyta</taxon>
        <taxon>Embryophyta</taxon>
        <taxon>Tracheophyta</taxon>
        <taxon>Lycopodiopsida</taxon>
        <taxon>Selaginellales</taxon>
        <taxon>Selaginellaceae</taxon>
        <taxon>Selaginella</taxon>
    </lineage>
</organism>